<feature type="region of interest" description="Disordered" evidence="1">
    <location>
        <begin position="1"/>
        <end position="25"/>
    </location>
</feature>
<feature type="compositionally biased region" description="Basic and acidic residues" evidence="1">
    <location>
        <begin position="1"/>
        <end position="23"/>
    </location>
</feature>
<name>A0A392V697_9FABA</name>
<sequence length="51" mass="5198">KKETETRERESEAVREKEREPTAAREGAASLLAACGVAHGGGGFGGAGGVR</sequence>
<reference evidence="2 3" key="1">
    <citation type="journal article" date="2018" name="Front. Plant Sci.">
        <title>Red Clover (Trifolium pratense) and Zigzag Clover (T. medium) - A Picture of Genomic Similarities and Differences.</title>
        <authorList>
            <person name="Dluhosova J."/>
            <person name="Istvanek J."/>
            <person name="Nedelnik J."/>
            <person name="Repkova J."/>
        </authorList>
    </citation>
    <scope>NUCLEOTIDE SEQUENCE [LARGE SCALE GENOMIC DNA]</scope>
    <source>
        <strain evidence="3">cv. 10/8</strain>
        <tissue evidence="2">Leaf</tissue>
    </source>
</reference>
<comment type="caution">
    <text evidence="2">The sequence shown here is derived from an EMBL/GenBank/DDBJ whole genome shotgun (WGS) entry which is preliminary data.</text>
</comment>
<feature type="non-terminal residue" evidence="2">
    <location>
        <position position="1"/>
    </location>
</feature>
<dbReference type="AlphaFoldDB" id="A0A392V697"/>
<evidence type="ECO:0000313" key="3">
    <source>
        <dbReference type="Proteomes" id="UP000265520"/>
    </source>
</evidence>
<evidence type="ECO:0000256" key="1">
    <source>
        <dbReference type="SAM" id="MobiDB-lite"/>
    </source>
</evidence>
<organism evidence="2 3">
    <name type="scientific">Trifolium medium</name>
    <dbReference type="NCBI Taxonomy" id="97028"/>
    <lineage>
        <taxon>Eukaryota</taxon>
        <taxon>Viridiplantae</taxon>
        <taxon>Streptophyta</taxon>
        <taxon>Embryophyta</taxon>
        <taxon>Tracheophyta</taxon>
        <taxon>Spermatophyta</taxon>
        <taxon>Magnoliopsida</taxon>
        <taxon>eudicotyledons</taxon>
        <taxon>Gunneridae</taxon>
        <taxon>Pentapetalae</taxon>
        <taxon>rosids</taxon>
        <taxon>fabids</taxon>
        <taxon>Fabales</taxon>
        <taxon>Fabaceae</taxon>
        <taxon>Papilionoideae</taxon>
        <taxon>50 kb inversion clade</taxon>
        <taxon>NPAAA clade</taxon>
        <taxon>Hologalegina</taxon>
        <taxon>IRL clade</taxon>
        <taxon>Trifolieae</taxon>
        <taxon>Trifolium</taxon>
    </lineage>
</organism>
<proteinExistence type="predicted"/>
<evidence type="ECO:0000313" key="2">
    <source>
        <dbReference type="EMBL" id="MCI82943.1"/>
    </source>
</evidence>
<dbReference type="EMBL" id="LXQA011055328">
    <property type="protein sequence ID" value="MCI82943.1"/>
    <property type="molecule type" value="Genomic_DNA"/>
</dbReference>
<keyword evidence="3" id="KW-1185">Reference proteome</keyword>
<dbReference type="Proteomes" id="UP000265520">
    <property type="component" value="Unassembled WGS sequence"/>
</dbReference>
<protein>
    <submittedName>
        <fullName evidence="2">Uncharacterized protein</fullName>
    </submittedName>
</protein>
<accession>A0A392V697</accession>